<feature type="compositionally biased region" description="Low complexity" evidence="1">
    <location>
        <begin position="373"/>
        <end position="384"/>
    </location>
</feature>
<dbReference type="SUPFAM" id="SSF52540">
    <property type="entry name" value="P-loop containing nucleoside triphosphate hydrolases"/>
    <property type="match status" value="1"/>
</dbReference>
<comment type="caution">
    <text evidence="2">The sequence shown here is derived from an EMBL/GenBank/DDBJ whole genome shotgun (WGS) entry which is preliminary data.</text>
</comment>
<sequence>MFTATEATEADALRQFGEALARHRGQPTPFRFAHWDEAVTELMRIADRNGPTVAVIDEFPFLAKASPALPSIIQRALDPAAQITNTPVRLLLCGSALSFMGGLLAGNAPLRGRAGLELVVPTLDFRLAAEFWEITDPRTALLTHAIVGGTPAYRREFTQGDTPAGPDDFDAWVTRAVLNPARPLFREARCLLAEEPELHDTALYHSVLAAIAAGNTARGGIADYLGHKSTDLAHPLSVLQDVGMITHEADAFRRNRSAYRIAEPLIAFYHSVMRPAWGDLKRPGRAPAVWRRAQSTFRSKVVGRTSNRSAANGPAGTRPPQPTAGRSQGPSTILPRRPATKSTSRCMARPTAAAKHYSPSAKPNGTTSWERATSNVSSTSVLSSPRAAPQPTPPGCSATAAPASPTNCATSPRTTRPSS</sequence>
<dbReference type="RefSeq" id="WP_398718519.1">
    <property type="nucleotide sequence ID" value="NZ_JBIRWE010000006.1"/>
</dbReference>
<dbReference type="EMBL" id="JBIRWE010000006">
    <property type="protein sequence ID" value="MFI1965681.1"/>
    <property type="molecule type" value="Genomic_DNA"/>
</dbReference>
<dbReference type="Gene3D" id="3.40.50.300">
    <property type="entry name" value="P-loop containing nucleotide triphosphate hydrolases"/>
    <property type="match status" value="1"/>
</dbReference>
<evidence type="ECO:0000313" key="3">
    <source>
        <dbReference type="Proteomes" id="UP001611548"/>
    </source>
</evidence>
<evidence type="ECO:0000256" key="1">
    <source>
        <dbReference type="SAM" id="MobiDB-lite"/>
    </source>
</evidence>
<feature type="compositionally biased region" description="Polar residues" evidence="1">
    <location>
        <begin position="297"/>
        <end position="310"/>
    </location>
</feature>
<protein>
    <submittedName>
        <fullName evidence="2">Uncharacterized protein</fullName>
    </submittedName>
</protein>
<dbReference type="Proteomes" id="UP001611548">
    <property type="component" value="Unassembled WGS sequence"/>
</dbReference>
<evidence type="ECO:0000313" key="2">
    <source>
        <dbReference type="EMBL" id="MFI1965681.1"/>
    </source>
</evidence>
<dbReference type="PANTHER" id="PTHR34704">
    <property type="entry name" value="ATPASE"/>
    <property type="match status" value="1"/>
</dbReference>
<feature type="region of interest" description="Disordered" evidence="1">
    <location>
        <begin position="297"/>
        <end position="419"/>
    </location>
</feature>
<keyword evidence="3" id="KW-1185">Reference proteome</keyword>
<gene>
    <name evidence="2" type="ORF">ACH429_16485</name>
</gene>
<reference evidence="2 3" key="1">
    <citation type="submission" date="2024-10" db="EMBL/GenBank/DDBJ databases">
        <title>The Natural Products Discovery Center: Release of the First 8490 Sequenced Strains for Exploring Actinobacteria Biosynthetic Diversity.</title>
        <authorList>
            <person name="Kalkreuter E."/>
            <person name="Kautsar S.A."/>
            <person name="Yang D."/>
            <person name="Bader C.D."/>
            <person name="Teijaro C.N."/>
            <person name="Fluegel L."/>
            <person name="Davis C.M."/>
            <person name="Simpson J.R."/>
            <person name="Lauterbach L."/>
            <person name="Steele A.D."/>
            <person name="Gui C."/>
            <person name="Meng S."/>
            <person name="Li G."/>
            <person name="Viehrig K."/>
            <person name="Ye F."/>
            <person name="Su P."/>
            <person name="Kiefer A.F."/>
            <person name="Nichols A."/>
            <person name="Cepeda A.J."/>
            <person name="Yan W."/>
            <person name="Fan B."/>
            <person name="Jiang Y."/>
            <person name="Adhikari A."/>
            <person name="Zheng C.-J."/>
            <person name="Schuster L."/>
            <person name="Cowan T.M."/>
            <person name="Smanski M.J."/>
            <person name="Chevrette M.G."/>
            <person name="De Carvalho L.P.S."/>
            <person name="Shen B."/>
        </authorList>
    </citation>
    <scope>NUCLEOTIDE SEQUENCE [LARGE SCALE GENOMIC DNA]</scope>
    <source>
        <strain evidence="2 3">NPDC020327</strain>
    </source>
</reference>
<feature type="compositionally biased region" description="Polar residues" evidence="1">
    <location>
        <begin position="404"/>
        <end position="419"/>
    </location>
</feature>
<organism evidence="2 3">
    <name type="scientific">Streptomyces pathocidini</name>
    <dbReference type="NCBI Taxonomy" id="1650571"/>
    <lineage>
        <taxon>Bacteria</taxon>
        <taxon>Bacillati</taxon>
        <taxon>Actinomycetota</taxon>
        <taxon>Actinomycetes</taxon>
        <taxon>Kitasatosporales</taxon>
        <taxon>Streptomycetaceae</taxon>
        <taxon>Streptomyces</taxon>
    </lineage>
</organism>
<dbReference type="InterPro" id="IPR027417">
    <property type="entry name" value="P-loop_NTPase"/>
</dbReference>
<proteinExistence type="predicted"/>
<accession>A0ABW7UST9</accession>
<feature type="compositionally biased region" description="Polar residues" evidence="1">
    <location>
        <begin position="361"/>
        <end position="372"/>
    </location>
</feature>
<name>A0ABW7UST9_9ACTN</name>
<dbReference type="PANTHER" id="PTHR34704:SF1">
    <property type="entry name" value="ATPASE"/>
    <property type="match status" value="1"/>
</dbReference>